<gene>
    <name evidence="2" type="ORF">MM171B01988_0006</name>
    <name evidence="1" type="ORF">TM448A03128_0011</name>
</gene>
<dbReference type="EMBL" id="MT143734">
    <property type="protein sequence ID" value="QJB01799.1"/>
    <property type="molecule type" value="Genomic_DNA"/>
</dbReference>
<name>A0A6H2A081_9ZZZZ</name>
<reference evidence="1" key="1">
    <citation type="submission" date="2020-03" db="EMBL/GenBank/DDBJ databases">
        <title>The deep terrestrial virosphere.</title>
        <authorList>
            <person name="Holmfeldt K."/>
            <person name="Nilsson E."/>
            <person name="Simone D."/>
            <person name="Lopez-Fernandez M."/>
            <person name="Wu X."/>
            <person name="de Brujin I."/>
            <person name="Lundin D."/>
            <person name="Andersson A."/>
            <person name="Bertilsson S."/>
            <person name="Dopson M."/>
        </authorList>
    </citation>
    <scope>NUCLEOTIDE SEQUENCE</scope>
    <source>
        <strain evidence="2">MM171B01988</strain>
        <strain evidence="1">TM448A03128</strain>
    </source>
</reference>
<sequence length="56" mass="6223">MKVTNQIIITRIATVLQTLPGNNVVNGMPGIALVRAEQMHNFGKELMEILADEMEE</sequence>
<dbReference type="AlphaFoldDB" id="A0A6H2A081"/>
<accession>A0A6H2A081</accession>
<organism evidence="1">
    <name type="scientific">viral metagenome</name>
    <dbReference type="NCBI Taxonomy" id="1070528"/>
    <lineage>
        <taxon>unclassified sequences</taxon>
        <taxon>metagenomes</taxon>
        <taxon>organismal metagenomes</taxon>
    </lineage>
</organism>
<proteinExistence type="predicted"/>
<evidence type="ECO:0000313" key="2">
    <source>
        <dbReference type="EMBL" id="QJB01799.1"/>
    </source>
</evidence>
<evidence type="ECO:0000313" key="1">
    <source>
        <dbReference type="EMBL" id="QJA52977.1"/>
    </source>
</evidence>
<protein>
    <submittedName>
        <fullName evidence="1">Uncharacterized protein</fullName>
    </submittedName>
</protein>
<dbReference type="EMBL" id="MT144383">
    <property type="protein sequence ID" value="QJA52977.1"/>
    <property type="molecule type" value="Genomic_DNA"/>
</dbReference>